<reference evidence="2 3" key="1">
    <citation type="submission" date="2016-04" db="EMBL/GenBank/DDBJ databases">
        <title>Draft genome sequence of freshwater magnetotactic bacteria Magnetospirillum marisnigri SP-1 and Magnetospirillum moscoviense BB-1.</title>
        <authorList>
            <person name="Koziaeva V."/>
            <person name="Dziuba M.V."/>
            <person name="Ivanov T.M."/>
            <person name="Kuznetsov B."/>
            <person name="Grouzdev D.S."/>
        </authorList>
    </citation>
    <scope>NUCLEOTIDE SEQUENCE [LARGE SCALE GENOMIC DNA]</scope>
    <source>
        <strain evidence="2 3">BB-1</strain>
    </source>
</reference>
<dbReference type="OrthoDB" id="9808176at2"/>
<dbReference type="Proteomes" id="UP000078543">
    <property type="component" value="Unassembled WGS sequence"/>
</dbReference>
<keyword evidence="3" id="KW-1185">Reference proteome</keyword>
<gene>
    <name evidence="2" type="ORF">A6A05_18475</name>
</gene>
<evidence type="ECO:0000313" key="3">
    <source>
        <dbReference type="Proteomes" id="UP000078543"/>
    </source>
</evidence>
<proteinExistence type="predicted"/>
<evidence type="ECO:0000259" key="1">
    <source>
        <dbReference type="PROSITE" id="PS50910"/>
    </source>
</evidence>
<sequence>MSGNDPRAEEAARWFALARDDQAASIACLAARLPGIAAYHAQQSAEKAIKGLLVLAGAAFRRIHDLDELAETAVPAYPDLSDCLDRLRPLTSWGVDYRYPGADDIPTPEDGEIRAVLVDIDQLLSRGSPGED</sequence>
<dbReference type="SUPFAM" id="SSF81593">
    <property type="entry name" value="Nucleotidyltransferase substrate binding subunit/domain"/>
    <property type="match status" value="1"/>
</dbReference>
<dbReference type="PROSITE" id="PS50910">
    <property type="entry name" value="HEPN"/>
    <property type="match status" value="1"/>
</dbReference>
<dbReference type="InterPro" id="IPR007842">
    <property type="entry name" value="HEPN_dom"/>
</dbReference>
<feature type="domain" description="HEPN" evidence="1">
    <location>
        <begin position="15"/>
        <end position="123"/>
    </location>
</feature>
<dbReference type="EMBL" id="LWQU01000013">
    <property type="protein sequence ID" value="OAN66488.1"/>
    <property type="molecule type" value="Genomic_DNA"/>
</dbReference>
<dbReference type="RefSeq" id="WP_068496543.1">
    <property type="nucleotide sequence ID" value="NZ_LWQU01000013.1"/>
</dbReference>
<accession>A0A178MZF2</accession>
<evidence type="ECO:0000313" key="2">
    <source>
        <dbReference type="EMBL" id="OAN66488.1"/>
    </source>
</evidence>
<dbReference type="AlphaFoldDB" id="A0A178MZF2"/>
<protein>
    <recommendedName>
        <fullName evidence="1">HEPN domain-containing protein</fullName>
    </recommendedName>
</protein>
<organism evidence="2 3">
    <name type="scientific">Magnetospirillum moscoviense</name>
    <dbReference type="NCBI Taxonomy" id="1437059"/>
    <lineage>
        <taxon>Bacteria</taxon>
        <taxon>Pseudomonadati</taxon>
        <taxon>Pseudomonadota</taxon>
        <taxon>Alphaproteobacteria</taxon>
        <taxon>Rhodospirillales</taxon>
        <taxon>Rhodospirillaceae</taxon>
        <taxon>Magnetospirillum</taxon>
    </lineage>
</organism>
<dbReference type="Gene3D" id="1.20.120.330">
    <property type="entry name" value="Nucleotidyltransferases domain 2"/>
    <property type="match status" value="1"/>
</dbReference>
<comment type="caution">
    <text evidence="2">The sequence shown here is derived from an EMBL/GenBank/DDBJ whole genome shotgun (WGS) entry which is preliminary data.</text>
</comment>
<dbReference type="STRING" id="1437059.A6A05_18475"/>
<dbReference type="Pfam" id="PF05168">
    <property type="entry name" value="HEPN"/>
    <property type="match status" value="1"/>
</dbReference>
<name>A0A178MZF2_9PROT</name>